<evidence type="ECO:0000313" key="3">
    <source>
        <dbReference type="EMBL" id="HAF1734827.1"/>
    </source>
</evidence>
<name>A0A742XVY2_SALER</name>
<evidence type="ECO:0000259" key="2">
    <source>
        <dbReference type="Pfam" id="PF01464"/>
    </source>
</evidence>
<accession>A0A742XVY2</accession>
<protein>
    <submittedName>
        <fullName evidence="3">Lytic transglycosylase domain-containing protein</fullName>
    </submittedName>
</protein>
<dbReference type="InterPro" id="IPR023346">
    <property type="entry name" value="Lysozyme-like_dom_sf"/>
</dbReference>
<comment type="caution">
    <text evidence="3">The sequence shown here is derived from an EMBL/GenBank/DDBJ whole genome shotgun (WGS) entry which is preliminary data.</text>
</comment>
<dbReference type="InterPro" id="IPR008258">
    <property type="entry name" value="Transglycosylase_SLT_dom_1"/>
</dbReference>
<keyword evidence="1" id="KW-0732">Signal</keyword>
<dbReference type="SUPFAM" id="SSF53955">
    <property type="entry name" value="Lysozyme-like"/>
    <property type="match status" value="1"/>
</dbReference>
<dbReference type="Gene3D" id="1.10.530.10">
    <property type="match status" value="1"/>
</dbReference>
<proteinExistence type="predicted"/>
<feature type="chain" id="PRO_5028092998" evidence="1">
    <location>
        <begin position="20"/>
        <end position="173"/>
    </location>
</feature>
<feature type="domain" description="Transglycosylase SLT" evidence="2">
    <location>
        <begin position="25"/>
        <end position="162"/>
    </location>
</feature>
<sequence length="173" mass="19598">MARSVALILLLPWFTLAQALPAAYRQAAERYRVPPELLWAVAQTESGARLNAQRQPWPWTLNIKGTGYRYASREQACRALLAAARSTSLKRIDVGLGQINLGWQRDYFTSPCDALHPYRNLALTARLLRQRYDERPGSWLNAAARYHRPAGGAPATRYRRQVSQALQQLARTP</sequence>
<reference evidence="3" key="1">
    <citation type="journal article" date="2018" name="Genome Biol.">
        <title>SKESA: strategic k-mer extension for scrupulous assemblies.</title>
        <authorList>
            <person name="Souvorov A."/>
            <person name="Agarwala R."/>
            <person name="Lipman D.J."/>
        </authorList>
    </citation>
    <scope>NUCLEOTIDE SEQUENCE</scope>
    <source>
        <strain evidence="3">MA.CK_98/00009211</strain>
    </source>
</reference>
<reference evidence="3" key="2">
    <citation type="submission" date="2020-02" db="EMBL/GenBank/DDBJ databases">
        <authorList>
            <consortium name="NCBI Pathogen Detection Project"/>
        </authorList>
    </citation>
    <scope>NUCLEOTIDE SEQUENCE</scope>
    <source>
        <strain evidence="3">MA.CK_98/00009211</strain>
    </source>
</reference>
<gene>
    <name evidence="3" type="ORF">G8L18_000162</name>
</gene>
<evidence type="ECO:0000256" key="1">
    <source>
        <dbReference type="SAM" id="SignalP"/>
    </source>
</evidence>
<dbReference type="Pfam" id="PF01464">
    <property type="entry name" value="SLT"/>
    <property type="match status" value="1"/>
</dbReference>
<dbReference type="EMBL" id="DAAUJH010000001">
    <property type="protein sequence ID" value="HAF1734827.1"/>
    <property type="molecule type" value="Genomic_DNA"/>
</dbReference>
<dbReference type="AlphaFoldDB" id="A0A742XVY2"/>
<feature type="signal peptide" evidence="1">
    <location>
        <begin position="1"/>
        <end position="19"/>
    </location>
</feature>
<organism evidence="3">
    <name type="scientific">Salmonella enterica</name>
    <name type="common">Salmonella choleraesuis</name>
    <dbReference type="NCBI Taxonomy" id="28901"/>
    <lineage>
        <taxon>Bacteria</taxon>
        <taxon>Pseudomonadati</taxon>
        <taxon>Pseudomonadota</taxon>
        <taxon>Gammaproteobacteria</taxon>
        <taxon>Enterobacterales</taxon>
        <taxon>Enterobacteriaceae</taxon>
        <taxon>Salmonella</taxon>
    </lineage>
</organism>